<evidence type="ECO:0000313" key="2">
    <source>
        <dbReference type="Proteomes" id="UP000557566"/>
    </source>
</evidence>
<protein>
    <submittedName>
        <fullName evidence="1">Uncharacterized protein</fullName>
    </submittedName>
</protein>
<comment type="caution">
    <text evidence="1">The sequence shown here is derived from an EMBL/GenBank/DDBJ whole genome shotgun (WGS) entry which is preliminary data.</text>
</comment>
<name>A0A8H4V8V0_9HYPO</name>
<dbReference type="AlphaFoldDB" id="A0A8H4V8V0"/>
<gene>
    <name evidence="1" type="ORF">G6O67_001470</name>
</gene>
<accession>A0A8H4V8V0</accession>
<dbReference type="EMBL" id="JAAVMX010000002">
    <property type="protein sequence ID" value="KAF4512312.1"/>
    <property type="molecule type" value="Genomic_DNA"/>
</dbReference>
<keyword evidence="2" id="KW-1185">Reference proteome</keyword>
<dbReference type="Proteomes" id="UP000557566">
    <property type="component" value="Unassembled WGS sequence"/>
</dbReference>
<reference evidence="1 2" key="1">
    <citation type="journal article" date="2020" name="Genome Biol. Evol.">
        <title>A new high-quality draft genome assembly of the Chinese cordyceps Ophiocordyceps sinensis.</title>
        <authorList>
            <person name="Shu R."/>
            <person name="Zhang J."/>
            <person name="Meng Q."/>
            <person name="Zhang H."/>
            <person name="Zhou G."/>
            <person name="Li M."/>
            <person name="Wu P."/>
            <person name="Zhao Y."/>
            <person name="Chen C."/>
            <person name="Qin Q."/>
        </authorList>
    </citation>
    <scope>NUCLEOTIDE SEQUENCE [LARGE SCALE GENOMIC DNA]</scope>
    <source>
        <strain evidence="1 2">IOZ07</strain>
    </source>
</reference>
<organism evidence="1 2">
    <name type="scientific">Ophiocordyceps sinensis</name>
    <dbReference type="NCBI Taxonomy" id="72228"/>
    <lineage>
        <taxon>Eukaryota</taxon>
        <taxon>Fungi</taxon>
        <taxon>Dikarya</taxon>
        <taxon>Ascomycota</taxon>
        <taxon>Pezizomycotina</taxon>
        <taxon>Sordariomycetes</taxon>
        <taxon>Hypocreomycetidae</taxon>
        <taxon>Hypocreales</taxon>
        <taxon>Ophiocordycipitaceae</taxon>
        <taxon>Ophiocordyceps</taxon>
    </lineage>
</organism>
<evidence type="ECO:0000313" key="1">
    <source>
        <dbReference type="EMBL" id="KAF4512312.1"/>
    </source>
</evidence>
<proteinExistence type="predicted"/>
<sequence>MVARQSSRTAATLHRLLHARHIARPSLFFLGVAFPRDAIHRLAMPLVLERIERHVHDAAQDVSLAVLLHAPDDLVQDPAAGDKVGIDALHGSDSLLVRGDAPVLGDASVPFPEPCRHLLPGLAVANGFRRAFLVEEDGSLLSPCRRCWNVCQPDAAQPTKKVVKVELQSLHCVEGAAEQLVEIGLVEAPQPQPSRHQPLVLCQEHMLIFFARLRDEFFGAGDNGLLVPLGDALSNKSSIVDVGARAHQLAHCFSESHQVPPDNGWLVLVAISQHMVVVIGGIGRVKVVHKGKGSKVHGQAVNGRVVRVLTTPRVSQA</sequence>